<organism evidence="3">
    <name type="scientific">Plutella xylostella granulovirus</name>
    <dbReference type="NCBI Taxonomy" id="98383"/>
    <lineage>
        <taxon>Viruses</taxon>
        <taxon>Viruses incertae sedis</taxon>
        <taxon>Naldaviricetes</taxon>
        <taxon>Lefavirales</taxon>
        <taxon>Baculoviridae</taxon>
        <taxon>Betabaculovirus</taxon>
        <taxon>Betabaculovirus pluxylostellae</taxon>
    </lineage>
</organism>
<dbReference type="EMBL" id="MN099284">
    <property type="protein sequence ID" value="QKV49989.1"/>
    <property type="molecule type" value="Genomic_DNA"/>
</dbReference>
<dbReference type="Pfam" id="PF05815">
    <property type="entry name" value="AcMNPV_Orf101"/>
    <property type="match status" value="1"/>
</dbReference>
<dbReference type="EMBL" id="MN099286">
    <property type="protein sequence ID" value="QKV50225.1"/>
    <property type="molecule type" value="Genomic_DNA"/>
</dbReference>
<sequence>MTMISFICKMSGRIRLFLAIENLKKALDDEQMRLPYYEQFFPLLGNANTINLNVQMLQDLMNDAAVAAQNVMVTRGGAVYAQYVNNAPEPAAPNTVLPPPRRLAAPVPSTVVTDVSKYLSYAEKIMTYFVSAGVTSTTYRVRDIIMLYIYVYSLDKYKPLYKVLENILFTTEKQCVPCFGENDLGPLLDNIRELTGINNIRLDFESVVSSLAFINKSVFNELSKFPIVKVKNTTDVIVYNNETDPCKAIVDKFTLLIGENVQYFHEAKNSEHILIKNPLVIENIAINIEKSSDINRMVYNAVNNIFINTVEQCAAENVKFNVSDYNKRFQFLKRVRESRKHNVVEKVAVGDVSVKPKSRSPTSDIK</sequence>
<evidence type="ECO:0000313" key="2">
    <source>
        <dbReference type="EMBL" id="QKV50107.1"/>
    </source>
</evidence>
<gene>
    <name evidence="3" type="primary">ORF64</name>
</gene>
<evidence type="ECO:0000313" key="1">
    <source>
        <dbReference type="EMBL" id="QKV49989.1"/>
    </source>
</evidence>
<name>A0A7U3W5T7_9BBAC</name>
<accession>A0A7U3W5T7</accession>
<protein>
    <submittedName>
        <fullName evidence="3">ORF64 protein</fullName>
    </submittedName>
</protein>
<reference evidence="3" key="1">
    <citation type="submission" date="2019-06" db="EMBL/GenBank/DDBJ databases">
        <title>Plutella xylostella granulovirus.</title>
        <authorList>
            <person name="Li L."/>
            <person name="Zhang M."/>
        </authorList>
    </citation>
    <scope>NUCLEOTIDE SEQUENCE</scope>
    <source>
        <strain evidence="2">PlxyGV_B</strain>
        <strain evidence="3">PlxyGV_NW</strain>
        <strain evidence="1">PlxyGV_W</strain>
    </source>
</reference>
<dbReference type="EMBL" id="MN099285">
    <property type="protein sequence ID" value="QKV50107.1"/>
    <property type="molecule type" value="Genomic_DNA"/>
</dbReference>
<evidence type="ECO:0000313" key="3">
    <source>
        <dbReference type="EMBL" id="QKV50225.1"/>
    </source>
</evidence>
<dbReference type="InterPro" id="IPR008562">
    <property type="entry name" value="AcMNPV_C42"/>
</dbReference>
<proteinExistence type="predicted"/>